<gene>
    <name evidence="3" type="primary">8234087</name>
    <name evidence="2" type="ORF">Phum_PHUM129570</name>
</gene>
<name>E0VEB7_PEDHC</name>
<dbReference type="Proteomes" id="UP000009046">
    <property type="component" value="Unassembled WGS sequence"/>
</dbReference>
<feature type="compositionally biased region" description="Polar residues" evidence="1">
    <location>
        <begin position="197"/>
        <end position="214"/>
    </location>
</feature>
<reference evidence="3" key="3">
    <citation type="submission" date="2021-02" db="UniProtKB">
        <authorList>
            <consortium name="EnsemblMetazoa"/>
        </authorList>
    </citation>
    <scope>IDENTIFICATION</scope>
    <source>
        <strain evidence="3">USDA</strain>
    </source>
</reference>
<dbReference type="STRING" id="121224.E0VEB7"/>
<dbReference type="EMBL" id="DS235088">
    <property type="protein sequence ID" value="EEB11723.1"/>
    <property type="molecule type" value="Genomic_DNA"/>
</dbReference>
<feature type="region of interest" description="Disordered" evidence="1">
    <location>
        <begin position="281"/>
        <end position="308"/>
    </location>
</feature>
<protein>
    <submittedName>
        <fullName evidence="2 3">Uncharacterized protein</fullName>
    </submittedName>
</protein>
<feature type="region of interest" description="Disordered" evidence="1">
    <location>
        <begin position="197"/>
        <end position="264"/>
    </location>
</feature>
<sequence>MSPASQGNLEVEHYIGSNLISSFARVNNSRNNGKGRKQDGGKIGLQRGNQNSCNGGDVYHHRHGGGGGGSGGRQGYSVPPNILPHCPSRNNNLTNRYGAAGWTGIPLISVDDGKKKNLHYQDRTRKIATEDDSTLRIPLSRLAIHTQGAPLILSGRCGYKNQNRGNQTRDGGEVVVVRRSNKFKDNVAHRNAGTTSDCLSVASDESSGSGQSENCLPRIIKPRKRRKKDRKPSIPSSESYEENGGDKIKNSTSSSSSSCAKTRSEPVAVVDVGKNYTPKKCDNTKTTIINGSQTDDGGKKNMEDESHGPKLHHAFEDVTESDLPSYGCLPSSCQCHYCDPSGIWNAPTNIFFKETENLSALLLTPPYRANKTFHPFPHSELVLRRSWSEPISDVARRDDQDFIFSKSGITKDHHWSGDKMFSGSWETIEKIDSDPEKTNKKKTSYGNQCLEVSTEIVTSHNGHRDIEIRFYSSSPTS</sequence>
<dbReference type="InParanoid" id="E0VEB7"/>
<dbReference type="EnsemblMetazoa" id="PHUM129570-RA">
    <property type="protein sequence ID" value="PHUM129570-PA"/>
    <property type="gene ID" value="PHUM129570"/>
</dbReference>
<dbReference type="EMBL" id="AAZO01001504">
    <property type="status" value="NOT_ANNOTATED_CDS"/>
    <property type="molecule type" value="Genomic_DNA"/>
</dbReference>
<dbReference type="GeneID" id="8234087"/>
<feature type="compositionally biased region" description="Polar residues" evidence="1">
    <location>
        <begin position="284"/>
        <end position="295"/>
    </location>
</feature>
<feature type="compositionally biased region" description="Basic and acidic residues" evidence="1">
    <location>
        <begin position="296"/>
        <end position="308"/>
    </location>
</feature>
<organism>
    <name type="scientific">Pediculus humanus subsp. corporis</name>
    <name type="common">Body louse</name>
    <dbReference type="NCBI Taxonomy" id="121224"/>
    <lineage>
        <taxon>Eukaryota</taxon>
        <taxon>Metazoa</taxon>
        <taxon>Ecdysozoa</taxon>
        <taxon>Arthropoda</taxon>
        <taxon>Hexapoda</taxon>
        <taxon>Insecta</taxon>
        <taxon>Pterygota</taxon>
        <taxon>Neoptera</taxon>
        <taxon>Paraneoptera</taxon>
        <taxon>Psocodea</taxon>
        <taxon>Troctomorpha</taxon>
        <taxon>Phthiraptera</taxon>
        <taxon>Anoplura</taxon>
        <taxon>Pediculidae</taxon>
        <taxon>Pediculus</taxon>
    </lineage>
</organism>
<dbReference type="eggNOG" id="ENOG502S69C">
    <property type="taxonomic scope" value="Eukaryota"/>
</dbReference>
<dbReference type="HOGENOM" id="CLU_485400_0_0_1"/>
<dbReference type="OrthoDB" id="6619754at2759"/>
<evidence type="ECO:0000313" key="4">
    <source>
        <dbReference type="Proteomes" id="UP000009046"/>
    </source>
</evidence>
<evidence type="ECO:0000256" key="1">
    <source>
        <dbReference type="SAM" id="MobiDB-lite"/>
    </source>
</evidence>
<dbReference type="VEuPathDB" id="VectorBase:PHUM129570"/>
<evidence type="ECO:0000313" key="2">
    <source>
        <dbReference type="EMBL" id="EEB11723.1"/>
    </source>
</evidence>
<feature type="region of interest" description="Disordered" evidence="1">
    <location>
        <begin position="26"/>
        <end position="76"/>
    </location>
</feature>
<reference evidence="2" key="2">
    <citation type="submission" date="2007-04" db="EMBL/GenBank/DDBJ databases">
        <title>The genome of the human body louse.</title>
        <authorList>
            <consortium name="The Human Body Louse Genome Consortium"/>
            <person name="Kirkness E."/>
            <person name="Walenz B."/>
            <person name="Hass B."/>
            <person name="Bruggner R."/>
            <person name="Strausberg R."/>
        </authorList>
    </citation>
    <scope>NUCLEOTIDE SEQUENCE</scope>
    <source>
        <strain evidence="2">USDA</strain>
    </source>
</reference>
<proteinExistence type="predicted"/>
<keyword evidence="4" id="KW-1185">Reference proteome</keyword>
<dbReference type="CTD" id="8234087"/>
<dbReference type="AlphaFoldDB" id="E0VEB7"/>
<evidence type="ECO:0000313" key="3">
    <source>
        <dbReference type="EnsemblMetazoa" id="PHUM129570-PA"/>
    </source>
</evidence>
<dbReference type="RefSeq" id="XP_002424461.1">
    <property type="nucleotide sequence ID" value="XM_002424416.1"/>
</dbReference>
<dbReference type="KEGG" id="phu:Phum_PHUM129570"/>
<accession>E0VEB7</accession>
<feature type="compositionally biased region" description="Gly residues" evidence="1">
    <location>
        <begin position="65"/>
        <end position="74"/>
    </location>
</feature>
<reference evidence="2" key="1">
    <citation type="submission" date="2007-04" db="EMBL/GenBank/DDBJ databases">
        <title>Annotation of Pediculus humanus corporis strain USDA.</title>
        <authorList>
            <person name="Kirkness E."/>
            <person name="Hannick L."/>
            <person name="Hass B."/>
            <person name="Bruggner R."/>
            <person name="Lawson D."/>
            <person name="Bidwell S."/>
            <person name="Joardar V."/>
            <person name="Caler E."/>
            <person name="Walenz B."/>
            <person name="Inman J."/>
            <person name="Schobel S."/>
            <person name="Galinsky K."/>
            <person name="Amedeo P."/>
            <person name="Strausberg R."/>
        </authorList>
    </citation>
    <scope>NUCLEOTIDE SEQUENCE</scope>
    <source>
        <strain evidence="2">USDA</strain>
    </source>
</reference>
<feature type="compositionally biased region" description="Basic residues" evidence="1">
    <location>
        <begin position="220"/>
        <end position="230"/>
    </location>
</feature>